<evidence type="ECO:0000256" key="5">
    <source>
        <dbReference type="ARBA" id="ARBA00022729"/>
    </source>
</evidence>
<keyword evidence="8" id="KW-0325">Glycoprotein</keyword>
<feature type="domain" description="EGF-like" evidence="10">
    <location>
        <begin position="35"/>
        <end position="71"/>
    </location>
</feature>
<comment type="caution">
    <text evidence="9">Lacks conserved residue(s) required for the propagation of feature annotation.</text>
</comment>
<dbReference type="GO" id="GO:0005509">
    <property type="term" value="F:calcium ion binding"/>
    <property type="evidence" value="ECO:0007669"/>
    <property type="project" value="InterPro"/>
</dbReference>
<dbReference type="HOGENOM" id="CLU_004826_12_1_1"/>
<protein>
    <recommendedName>
        <fullName evidence="10">EGF-like domain-containing protein</fullName>
    </recommendedName>
</protein>
<dbReference type="PROSITE" id="PS01186">
    <property type="entry name" value="EGF_2"/>
    <property type="match status" value="2"/>
</dbReference>
<evidence type="ECO:0000313" key="11">
    <source>
        <dbReference type="EMBL" id="EDO26035.1"/>
    </source>
</evidence>
<sequence>CDSEPCQNGGSCTDMGNYYQCACVPGFSGVNCEINDDNCESNPCKNGATCEDGVNSYQCKCAPGWTGPTCENSE</sequence>
<dbReference type="SMART" id="SM00179">
    <property type="entry name" value="EGF_CA"/>
    <property type="match status" value="2"/>
</dbReference>
<feature type="domain" description="EGF-like" evidence="10">
    <location>
        <begin position="1"/>
        <end position="33"/>
    </location>
</feature>
<dbReference type="Pfam" id="PF00008">
    <property type="entry name" value="EGF"/>
    <property type="match status" value="2"/>
</dbReference>
<reference evidence="11 12" key="1">
    <citation type="journal article" date="2007" name="Science">
        <title>Sea anemone genome reveals ancestral eumetazoan gene repertoire and genomic organization.</title>
        <authorList>
            <person name="Putnam N.H."/>
            <person name="Srivastava M."/>
            <person name="Hellsten U."/>
            <person name="Dirks B."/>
            <person name="Chapman J."/>
            <person name="Salamov A."/>
            <person name="Terry A."/>
            <person name="Shapiro H."/>
            <person name="Lindquist E."/>
            <person name="Kapitonov V.V."/>
            <person name="Jurka J."/>
            <person name="Genikhovich G."/>
            <person name="Grigoriev I.V."/>
            <person name="Lucas S.M."/>
            <person name="Steele R.E."/>
            <person name="Finnerty J.R."/>
            <person name="Technau U."/>
            <person name="Martindale M.Q."/>
            <person name="Rokhsar D.S."/>
        </authorList>
    </citation>
    <scope>NUCLEOTIDE SEQUENCE [LARGE SCALE GENOMIC DNA]</scope>
    <source>
        <strain evidence="12">CH2 X CH6</strain>
    </source>
</reference>
<dbReference type="PROSITE" id="PS50026">
    <property type="entry name" value="EGF_3"/>
    <property type="match status" value="2"/>
</dbReference>
<dbReference type="PROSITE" id="PS00022">
    <property type="entry name" value="EGF_1"/>
    <property type="match status" value="2"/>
</dbReference>
<evidence type="ECO:0000256" key="7">
    <source>
        <dbReference type="ARBA" id="ARBA00023157"/>
    </source>
</evidence>
<dbReference type="OMA" id="CKIEDAC"/>
<dbReference type="EMBL" id="DS477145">
    <property type="protein sequence ID" value="EDO26035.1"/>
    <property type="molecule type" value="Genomic_DNA"/>
</dbReference>
<accession>A7TD21</accession>
<dbReference type="PRINTS" id="PR00010">
    <property type="entry name" value="EGFBLOOD"/>
</dbReference>
<comment type="subcellular location">
    <subcellularLocation>
        <location evidence="1">Secreted</location>
    </subcellularLocation>
</comment>
<evidence type="ECO:0000256" key="6">
    <source>
        <dbReference type="ARBA" id="ARBA00022737"/>
    </source>
</evidence>
<keyword evidence="3" id="KW-0964">Secreted</keyword>
<evidence type="ECO:0000256" key="4">
    <source>
        <dbReference type="ARBA" id="ARBA00022536"/>
    </source>
</evidence>
<evidence type="ECO:0000313" key="12">
    <source>
        <dbReference type="Proteomes" id="UP000001593"/>
    </source>
</evidence>
<keyword evidence="4 9" id="KW-0245">EGF-like domain</keyword>
<feature type="disulfide bond" evidence="9">
    <location>
        <begin position="61"/>
        <end position="70"/>
    </location>
</feature>
<dbReference type="InParanoid" id="A7TD21"/>
<dbReference type="InterPro" id="IPR000152">
    <property type="entry name" value="EGF-type_Asp/Asn_hydroxyl_site"/>
</dbReference>
<evidence type="ECO:0000256" key="3">
    <source>
        <dbReference type="ARBA" id="ARBA00022525"/>
    </source>
</evidence>
<dbReference type="PROSITE" id="PS00010">
    <property type="entry name" value="ASX_HYDROXYL"/>
    <property type="match status" value="2"/>
</dbReference>
<evidence type="ECO:0000256" key="8">
    <source>
        <dbReference type="ARBA" id="ARBA00023180"/>
    </source>
</evidence>
<feature type="disulfide bond" evidence="9">
    <location>
        <begin position="23"/>
        <end position="32"/>
    </location>
</feature>
<dbReference type="CDD" id="cd00054">
    <property type="entry name" value="EGF_CA"/>
    <property type="match status" value="2"/>
</dbReference>
<dbReference type="GO" id="GO:0005576">
    <property type="term" value="C:extracellular region"/>
    <property type="evidence" value="ECO:0007669"/>
    <property type="project" value="UniProtKB-SubCell"/>
</dbReference>
<gene>
    <name evidence="11" type="ORF">NEMVEDRAFT_v1g155668</name>
</gene>
<organism evidence="11 12">
    <name type="scientific">Nematostella vectensis</name>
    <name type="common">Starlet sea anemone</name>
    <dbReference type="NCBI Taxonomy" id="45351"/>
    <lineage>
        <taxon>Eukaryota</taxon>
        <taxon>Metazoa</taxon>
        <taxon>Cnidaria</taxon>
        <taxon>Anthozoa</taxon>
        <taxon>Hexacorallia</taxon>
        <taxon>Actiniaria</taxon>
        <taxon>Edwardsiidae</taxon>
        <taxon>Nematostella</taxon>
    </lineage>
</organism>
<evidence type="ECO:0000256" key="1">
    <source>
        <dbReference type="ARBA" id="ARBA00004613"/>
    </source>
</evidence>
<keyword evidence="5" id="KW-0732">Signal</keyword>
<keyword evidence="6" id="KW-0677">Repeat</keyword>
<evidence type="ECO:0000259" key="10">
    <source>
        <dbReference type="PROSITE" id="PS50026"/>
    </source>
</evidence>
<keyword evidence="7 9" id="KW-1015">Disulfide bond</keyword>
<dbReference type="SUPFAM" id="SSF57196">
    <property type="entry name" value="EGF/Laminin"/>
    <property type="match status" value="2"/>
</dbReference>
<evidence type="ECO:0000256" key="2">
    <source>
        <dbReference type="ARBA" id="ARBA00006373"/>
    </source>
</evidence>
<dbReference type="Proteomes" id="UP000001593">
    <property type="component" value="Unassembled WGS sequence"/>
</dbReference>
<keyword evidence="12" id="KW-1185">Reference proteome</keyword>
<dbReference type="PROSITE" id="PS01187">
    <property type="entry name" value="EGF_CA"/>
    <property type="match status" value="1"/>
</dbReference>
<name>A7TD21_NEMVE</name>
<dbReference type="PANTHER" id="PTHR12916:SF4">
    <property type="entry name" value="UNINFLATABLE, ISOFORM C"/>
    <property type="match status" value="1"/>
</dbReference>
<dbReference type="FunFam" id="2.10.25.10:FF:000123">
    <property type="entry name" value="Crumbs homolog 1 (Drosophila)"/>
    <property type="match status" value="1"/>
</dbReference>
<dbReference type="STRING" id="45351.A7TD21"/>
<dbReference type="InterPro" id="IPR000742">
    <property type="entry name" value="EGF"/>
</dbReference>
<comment type="similarity">
    <text evidence="2">Belongs to the EGF domain peptide family.</text>
</comment>
<proteinExistence type="inferred from homology"/>
<feature type="non-terminal residue" evidence="11">
    <location>
        <position position="74"/>
    </location>
</feature>
<dbReference type="InterPro" id="IPR001881">
    <property type="entry name" value="EGF-like_Ca-bd_dom"/>
</dbReference>
<dbReference type="PhylomeDB" id="A7TD21"/>
<evidence type="ECO:0000256" key="9">
    <source>
        <dbReference type="PROSITE-ProRule" id="PRU00076"/>
    </source>
</evidence>
<dbReference type="InterPro" id="IPR018097">
    <property type="entry name" value="EGF_Ca-bd_CS"/>
</dbReference>
<dbReference type="GO" id="GO:0007399">
    <property type="term" value="P:nervous system development"/>
    <property type="evidence" value="ECO:0007669"/>
    <property type="project" value="UniProtKB-ARBA"/>
</dbReference>
<dbReference type="SMART" id="SM00181">
    <property type="entry name" value="EGF"/>
    <property type="match status" value="2"/>
</dbReference>
<dbReference type="PANTHER" id="PTHR12916">
    <property type="entry name" value="CYTOCHROME C OXIDASE POLYPEPTIDE VIC-2"/>
    <property type="match status" value="1"/>
</dbReference>
<dbReference type="AlphaFoldDB" id="A7TD21"/>
<dbReference type="Gene3D" id="2.10.25.10">
    <property type="entry name" value="Laminin"/>
    <property type="match status" value="2"/>
</dbReference>
<dbReference type="FunFam" id="2.10.25.10:FF:000045">
    <property type="entry name" value="Slit guidance ligand 2"/>
    <property type="match status" value="1"/>
</dbReference>